<gene>
    <name evidence="2" type="ORF">A3C89_01985</name>
</gene>
<evidence type="ECO:0000313" key="2">
    <source>
        <dbReference type="EMBL" id="OGG59155.1"/>
    </source>
</evidence>
<keyword evidence="1" id="KW-0812">Transmembrane</keyword>
<sequence>MEKTDQALVHALNLVVALALVVAATLPFWQETAGNTVFAMMALAGAFIALAVAVRTRSYTVGVLALVLMLGFGARLSYVYVTFLWLLTF</sequence>
<feature type="transmembrane region" description="Helical" evidence="1">
    <location>
        <begin position="7"/>
        <end position="29"/>
    </location>
</feature>
<proteinExistence type="predicted"/>
<feature type="transmembrane region" description="Helical" evidence="1">
    <location>
        <begin position="35"/>
        <end position="54"/>
    </location>
</feature>
<reference evidence="2 3" key="1">
    <citation type="journal article" date="2016" name="Nat. Commun.">
        <title>Thousands of microbial genomes shed light on interconnected biogeochemical processes in an aquifer system.</title>
        <authorList>
            <person name="Anantharaman K."/>
            <person name="Brown C.T."/>
            <person name="Hug L.A."/>
            <person name="Sharon I."/>
            <person name="Castelle C.J."/>
            <person name="Probst A.J."/>
            <person name="Thomas B.C."/>
            <person name="Singh A."/>
            <person name="Wilkins M.J."/>
            <person name="Karaoz U."/>
            <person name="Brodie E.L."/>
            <person name="Williams K.H."/>
            <person name="Hubbard S.S."/>
            <person name="Banfield J.F."/>
        </authorList>
    </citation>
    <scope>NUCLEOTIDE SEQUENCE [LARGE SCALE GENOMIC DNA]</scope>
</reference>
<dbReference type="STRING" id="1798492.A3C89_01985"/>
<protein>
    <submittedName>
        <fullName evidence="2">Uncharacterized protein</fullName>
    </submittedName>
</protein>
<evidence type="ECO:0000256" key="1">
    <source>
        <dbReference type="SAM" id="Phobius"/>
    </source>
</evidence>
<dbReference type="EMBL" id="MFLF01000020">
    <property type="protein sequence ID" value="OGG59155.1"/>
    <property type="molecule type" value="Genomic_DNA"/>
</dbReference>
<keyword evidence="1" id="KW-0472">Membrane</keyword>
<feature type="transmembrane region" description="Helical" evidence="1">
    <location>
        <begin position="61"/>
        <end position="87"/>
    </location>
</feature>
<comment type="caution">
    <text evidence="2">The sequence shown here is derived from an EMBL/GenBank/DDBJ whole genome shotgun (WGS) entry which is preliminary data.</text>
</comment>
<name>A0A1F6DCN7_9BACT</name>
<evidence type="ECO:0000313" key="3">
    <source>
        <dbReference type="Proteomes" id="UP000178794"/>
    </source>
</evidence>
<dbReference type="Proteomes" id="UP000178794">
    <property type="component" value="Unassembled WGS sequence"/>
</dbReference>
<organism evidence="2 3">
    <name type="scientific">Candidatus Kaiserbacteria bacterium RIFCSPHIGHO2_02_FULL_50_50</name>
    <dbReference type="NCBI Taxonomy" id="1798492"/>
    <lineage>
        <taxon>Bacteria</taxon>
        <taxon>Candidatus Kaiseribacteriota</taxon>
    </lineage>
</organism>
<dbReference type="AlphaFoldDB" id="A0A1F6DCN7"/>
<accession>A0A1F6DCN7</accession>
<keyword evidence="1" id="KW-1133">Transmembrane helix</keyword>